<comment type="caution">
    <text evidence="2">The sequence shown here is derived from an EMBL/GenBank/DDBJ whole genome shotgun (WGS) entry which is preliminary data.</text>
</comment>
<accession>A0ABQ1TNL8</accession>
<proteinExistence type="predicted"/>
<evidence type="ECO:0000313" key="3">
    <source>
        <dbReference type="Proteomes" id="UP000632273"/>
    </source>
</evidence>
<evidence type="ECO:0000313" key="2">
    <source>
        <dbReference type="EMBL" id="GGE99979.1"/>
    </source>
</evidence>
<dbReference type="EMBL" id="BMHT01000001">
    <property type="protein sequence ID" value="GGE99979.1"/>
    <property type="molecule type" value="Genomic_DNA"/>
</dbReference>
<evidence type="ECO:0000256" key="1">
    <source>
        <dbReference type="SAM" id="MobiDB-lite"/>
    </source>
</evidence>
<reference evidence="3" key="1">
    <citation type="journal article" date="2019" name="Int. J. Syst. Evol. Microbiol.">
        <title>The Global Catalogue of Microorganisms (GCM) 10K type strain sequencing project: providing services to taxonomists for standard genome sequencing and annotation.</title>
        <authorList>
            <consortium name="The Broad Institute Genomics Platform"/>
            <consortium name="The Broad Institute Genome Sequencing Center for Infectious Disease"/>
            <person name="Wu L."/>
            <person name="Ma J."/>
        </authorList>
    </citation>
    <scope>NUCLEOTIDE SEQUENCE [LARGE SCALE GENOMIC DNA]</scope>
    <source>
        <strain evidence="3">CGMCC 1.15197</strain>
    </source>
</reference>
<feature type="region of interest" description="Disordered" evidence="1">
    <location>
        <begin position="1"/>
        <end position="35"/>
    </location>
</feature>
<keyword evidence="3" id="KW-1185">Reference proteome</keyword>
<sequence length="70" mass="7636">MVGIRDAQVENPKPDTKKKTAVARRARAGERERTEVAGMEAFKPEIGSKMHCSNSKGKAAIRFLPLKGLA</sequence>
<name>A0ABQ1TNL8_9BACT</name>
<gene>
    <name evidence="2" type="ORF">GCM10011383_08570</name>
</gene>
<dbReference type="Proteomes" id="UP000632273">
    <property type="component" value="Unassembled WGS sequence"/>
</dbReference>
<protein>
    <submittedName>
        <fullName evidence="2">Uncharacterized protein</fullName>
    </submittedName>
</protein>
<organism evidence="2 3">
    <name type="scientific">Hymenobacter cavernae</name>
    <dbReference type="NCBI Taxonomy" id="2044852"/>
    <lineage>
        <taxon>Bacteria</taxon>
        <taxon>Pseudomonadati</taxon>
        <taxon>Bacteroidota</taxon>
        <taxon>Cytophagia</taxon>
        <taxon>Cytophagales</taxon>
        <taxon>Hymenobacteraceae</taxon>
        <taxon>Hymenobacter</taxon>
    </lineage>
</organism>